<keyword evidence="4" id="KW-0732">Signal</keyword>
<dbReference type="Pfam" id="PF07222">
    <property type="entry name" value="PBP_sp32"/>
    <property type="match status" value="1"/>
</dbReference>
<dbReference type="PANTHER" id="PTHR21362">
    <property type="entry name" value="ACROSIN-BINDING PROTEIN"/>
    <property type="match status" value="1"/>
</dbReference>
<name>A0A7L2G3Z5_NYCGR</name>
<dbReference type="PANTHER" id="PTHR21362:SF1">
    <property type="entry name" value="ACROSIN-BINDING PROTEIN"/>
    <property type="match status" value="1"/>
</dbReference>
<dbReference type="Proteomes" id="UP000567826">
    <property type="component" value="Unassembled WGS sequence"/>
</dbReference>
<evidence type="ECO:0000256" key="2">
    <source>
        <dbReference type="ARBA" id="ARBA00018940"/>
    </source>
</evidence>
<dbReference type="EMBL" id="VWYG01005371">
    <property type="protein sequence ID" value="NXQ81506.1"/>
    <property type="molecule type" value="Genomic_DNA"/>
</dbReference>
<feature type="region of interest" description="Disordered" evidence="9">
    <location>
        <begin position="34"/>
        <end position="54"/>
    </location>
</feature>
<comment type="caution">
    <text evidence="10">The sequence shown here is derived from an EMBL/GenBank/DDBJ whole genome shotgun (WGS) entry which is preliminary data.</text>
</comment>
<evidence type="ECO:0000256" key="7">
    <source>
        <dbReference type="ARBA" id="ARBA00033453"/>
    </source>
</evidence>
<keyword evidence="5" id="KW-0968">Cytoplasmic vesicle</keyword>
<sequence length="413" mass="45680">GPVCSNFPEVPWFQSFCLFATYRCMKRQFYAKKPLPKTLPPPTPELRRPSQGNRLPALPSTLRVLADPAPSPPGLGSLDQAKQIWGQRLQNSIWQLIRSAIYLEASLGIKGSSLDPSSKIEPGSMPGSAEKVVQRTAPSGRCHSTSGLTQGVHNCDRHQTQGCVSSLGSYVQQDIHPFSLTPACGSCSGVPWVITLPSADEESFPADPHLGKDFTFSFPFSVSLLALKNDEAVTILCNAILEGNCLSSVVTHAWKEMEERILGFGDLVCDSLGRYHKDLCPNCAFCSLKREQCRNINILNRVRCETDDFITYINPQISAQYQAAGNKTSSPATLEHYGMEGFRRLSPEYWCSQMATHGCENPRVSLWLKTEYTTFHDGDLPSQICDSGGVQHPSYCAFKSHQCLQQTLYNHKV</sequence>
<protein>
    <recommendedName>
        <fullName evidence="2">Acrosin-binding protein</fullName>
    </recommendedName>
    <alternativeName>
        <fullName evidence="6">Acrosin-binding protein, 60 kDa form</fullName>
    </alternativeName>
    <alternativeName>
        <fullName evidence="7">Proacrosin-binding protein sp32</fullName>
    </alternativeName>
</protein>
<evidence type="ECO:0000313" key="10">
    <source>
        <dbReference type="EMBL" id="NXQ81506.1"/>
    </source>
</evidence>
<comment type="subcellular location">
    <subcellularLocation>
        <location evidence="1">Cytoplasmic vesicle</location>
        <location evidence="1">Secretory vesicle</location>
        <location evidence="1">Acrosome</location>
    </subcellularLocation>
</comment>
<dbReference type="GO" id="GO:0005634">
    <property type="term" value="C:nucleus"/>
    <property type="evidence" value="ECO:0007669"/>
    <property type="project" value="TreeGrafter"/>
</dbReference>
<evidence type="ECO:0000256" key="9">
    <source>
        <dbReference type="SAM" id="MobiDB-lite"/>
    </source>
</evidence>
<accession>A0A7L2G3Z5</accession>
<organism evidence="10 11">
    <name type="scientific">Nyctibius grandis</name>
    <name type="common">Great potoo</name>
    <dbReference type="NCBI Taxonomy" id="48427"/>
    <lineage>
        <taxon>Eukaryota</taxon>
        <taxon>Metazoa</taxon>
        <taxon>Chordata</taxon>
        <taxon>Craniata</taxon>
        <taxon>Vertebrata</taxon>
        <taxon>Euteleostomi</taxon>
        <taxon>Archelosauria</taxon>
        <taxon>Archosauria</taxon>
        <taxon>Dinosauria</taxon>
        <taxon>Saurischia</taxon>
        <taxon>Theropoda</taxon>
        <taxon>Coelurosauria</taxon>
        <taxon>Aves</taxon>
        <taxon>Neognathae</taxon>
        <taxon>Neoaves</taxon>
        <taxon>Strisores</taxon>
        <taxon>Caprimulgiformes</taxon>
        <taxon>Nyctibiidae</taxon>
        <taxon>Nyctibius</taxon>
    </lineage>
</organism>
<evidence type="ECO:0000313" key="11">
    <source>
        <dbReference type="Proteomes" id="UP000567826"/>
    </source>
</evidence>
<dbReference type="AlphaFoldDB" id="A0A7L2G3Z5"/>
<evidence type="ECO:0000256" key="6">
    <source>
        <dbReference type="ARBA" id="ARBA00032734"/>
    </source>
</evidence>
<keyword evidence="11" id="KW-1185">Reference proteome</keyword>
<reference evidence="10 11" key="1">
    <citation type="submission" date="2019-09" db="EMBL/GenBank/DDBJ databases">
        <title>Bird 10,000 Genomes (B10K) Project - Family phase.</title>
        <authorList>
            <person name="Zhang G."/>
        </authorList>
    </citation>
    <scope>NUCLEOTIDE SEQUENCE [LARGE SCALE GENOMIC DNA]</scope>
    <source>
        <strain evidence="10">B10K-DU-001-56</strain>
        <tissue evidence="10">Muscle</tissue>
    </source>
</reference>
<evidence type="ECO:0000256" key="5">
    <source>
        <dbReference type="ARBA" id="ARBA00023329"/>
    </source>
</evidence>
<dbReference type="GO" id="GO:0001669">
    <property type="term" value="C:acrosomal vesicle"/>
    <property type="evidence" value="ECO:0007669"/>
    <property type="project" value="UniProtKB-SubCell"/>
</dbReference>
<comment type="function">
    <text evidence="8">Acrosomal protein that maintains proacrosin (pro-ACR) as an enzymatically inactive zymogen in the acrosome. Involved also in the acrosome formation.</text>
</comment>
<gene>
    <name evidence="10" type="primary">Acrbp_1</name>
    <name evidence="10" type="ORF">NYCGRA_R05713</name>
</gene>
<evidence type="ECO:0000256" key="1">
    <source>
        <dbReference type="ARBA" id="ARBA00004218"/>
    </source>
</evidence>
<keyword evidence="3" id="KW-0597">Phosphoprotein</keyword>
<proteinExistence type="predicted"/>
<evidence type="ECO:0000256" key="4">
    <source>
        <dbReference type="ARBA" id="ARBA00022729"/>
    </source>
</evidence>
<feature type="non-terminal residue" evidence="10">
    <location>
        <position position="413"/>
    </location>
</feature>
<evidence type="ECO:0000256" key="8">
    <source>
        <dbReference type="ARBA" id="ARBA00045517"/>
    </source>
</evidence>
<evidence type="ECO:0000256" key="3">
    <source>
        <dbReference type="ARBA" id="ARBA00022553"/>
    </source>
</evidence>
<dbReference type="InterPro" id="IPR009865">
    <property type="entry name" value="Proacrosin-bd"/>
</dbReference>
<feature type="non-terminal residue" evidence="10">
    <location>
        <position position="1"/>
    </location>
</feature>
<dbReference type="OrthoDB" id="9009946at2759"/>